<dbReference type="PANTHER" id="PTHR15108">
    <property type="entry name" value="N-ACYLGLUCOSAMINE-2-EPIMERASE"/>
    <property type="match status" value="1"/>
</dbReference>
<keyword evidence="4" id="KW-1185">Reference proteome</keyword>
<keyword evidence="2 3" id="KW-0413">Isomerase</keyword>
<dbReference type="SUPFAM" id="SSF48208">
    <property type="entry name" value="Six-hairpin glycosidases"/>
    <property type="match status" value="1"/>
</dbReference>
<evidence type="ECO:0000256" key="1">
    <source>
        <dbReference type="ARBA" id="ARBA00008558"/>
    </source>
</evidence>
<sequence length="393" mass="42457">MTDLDRVLGFAARSRVPGGFGYQGADGAVLPDRPVETWISARMTHVFGLAALLDHPGALELAGHGVTALREGPLHDAEHGGWRAATDDDTKAAYVHAFVVLAGATATAAGVPGGRPLLDEALGVWEQRFWDDDEGLAAESFDRTWATGEDYRGANANMHGVEATLAAADALAPTDPGTAARLRTHALRATERVVHGWARERDWRLPEHFTARWEPLPDFNREHPADPFRPFGVTVGHQFEWSRLCLHLAAALGEHAPGWLAADADRLFLAAAERGWAADGHEGFPYTLDWSDRPVVVARMHWVLCEAVAAAAVRYATTGDPRAATQQRRWAELGERLFLDPAVGSWHHELTPEGAVGTGTWVGKPDAYHLVQMLLLPGRPVRGSLAAALPAAA</sequence>
<dbReference type="Gene3D" id="1.50.10.10">
    <property type="match status" value="1"/>
</dbReference>
<dbReference type="OMA" id="RQRMHWV"/>
<dbReference type="EMBL" id="FO203431">
    <property type="protein sequence ID" value="CCH90612.1"/>
    <property type="molecule type" value="Genomic_DNA"/>
</dbReference>
<name>I4F4P9_MODI5</name>
<dbReference type="EC" id="5.1.3.8" evidence="3"/>
<dbReference type="GO" id="GO:0050121">
    <property type="term" value="F:N-acylglucosamine 2-epimerase activity"/>
    <property type="evidence" value="ECO:0007669"/>
    <property type="project" value="UniProtKB-EC"/>
</dbReference>
<dbReference type="HOGENOM" id="CLU_042253_0_0_11"/>
<dbReference type="AlphaFoldDB" id="I4F4P9"/>
<dbReference type="eggNOG" id="COG2942">
    <property type="taxonomic scope" value="Bacteria"/>
</dbReference>
<evidence type="ECO:0000313" key="3">
    <source>
        <dbReference type="EMBL" id="CCH90612.1"/>
    </source>
</evidence>
<organism evidence="3 4">
    <name type="scientific">Modestobacter italicus (strain DSM 44449 / CECT 9708 / BC 501)</name>
    <dbReference type="NCBI Taxonomy" id="2732864"/>
    <lineage>
        <taxon>Bacteria</taxon>
        <taxon>Bacillati</taxon>
        <taxon>Actinomycetota</taxon>
        <taxon>Actinomycetes</taxon>
        <taxon>Geodermatophilales</taxon>
        <taxon>Geodermatophilaceae</taxon>
        <taxon>Modestobacter</taxon>
    </lineage>
</organism>
<gene>
    <name evidence="3" type="ordered locus">MODMU_5237</name>
</gene>
<reference evidence="3 4" key="1">
    <citation type="journal article" date="2012" name="J. Bacteriol.">
        <title>Genome Sequence of Radiation-Resistant Modestobacter marinus Strain BC501, a Representative Actinobacterium That Thrives on Calcareous Stone Surfaces.</title>
        <authorList>
            <person name="Normand P."/>
            <person name="Gury J."/>
            <person name="Pujic P."/>
            <person name="Chouaia B."/>
            <person name="Crotti E."/>
            <person name="Brusetti L."/>
            <person name="Daffonchio D."/>
            <person name="Vacherie B."/>
            <person name="Barbe V."/>
            <person name="Medigue C."/>
            <person name="Calteau A."/>
            <person name="Ghodhbane-Gtari F."/>
            <person name="Essoussi I."/>
            <person name="Nouioui I."/>
            <person name="Abbassi-Ghozzi I."/>
            <person name="Gtari M."/>
        </authorList>
    </citation>
    <scope>NUCLEOTIDE SEQUENCE [LARGE SCALE GENOMIC DNA]</scope>
    <source>
        <strain evidence="4">BC 501</strain>
    </source>
</reference>
<proteinExistence type="inferred from homology"/>
<dbReference type="STRING" id="477641.MODMU_5237"/>
<comment type="similarity">
    <text evidence="1">Belongs to the N-acylglucosamine 2-epimerase family.</text>
</comment>
<dbReference type="InterPro" id="IPR010819">
    <property type="entry name" value="AGE/CE"/>
</dbReference>
<dbReference type="KEGG" id="mmar:MODMU_5237"/>
<dbReference type="Proteomes" id="UP000006461">
    <property type="component" value="Chromosome"/>
</dbReference>
<dbReference type="Pfam" id="PF07221">
    <property type="entry name" value="GlcNAc_2-epim"/>
    <property type="match status" value="1"/>
</dbReference>
<protein>
    <submittedName>
        <fullName evidence="3">N-acyl-D-glucosamine 2-epimerase</fullName>
        <ecNumber evidence="3">5.1.3.8</ecNumber>
    </submittedName>
</protein>
<evidence type="ECO:0000256" key="2">
    <source>
        <dbReference type="ARBA" id="ARBA00023235"/>
    </source>
</evidence>
<evidence type="ECO:0000313" key="4">
    <source>
        <dbReference type="Proteomes" id="UP000006461"/>
    </source>
</evidence>
<dbReference type="GO" id="GO:0005975">
    <property type="term" value="P:carbohydrate metabolic process"/>
    <property type="evidence" value="ECO:0007669"/>
    <property type="project" value="InterPro"/>
</dbReference>
<dbReference type="InterPro" id="IPR008928">
    <property type="entry name" value="6-hairpin_glycosidase_sf"/>
</dbReference>
<dbReference type="OrthoDB" id="9806359at2"/>
<dbReference type="InterPro" id="IPR012341">
    <property type="entry name" value="6hp_glycosidase-like_sf"/>
</dbReference>
<accession>I4F4P9</accession>